<organism evidence="1 2">
    <name type="scientific">Nitrosospira lacus</name>
    <dbReference type="NCBI Taxonomy" id="1288494"/>
    <lineage>
        <taxon>Bacteria</taxon>
        <taxon>Pseudomonadati</taxon>
        <taxon>Pseudomonadota</taxon>
        <taxon>Betaproteobacteria</taxon>
        <taxon>Nitrosomonadales</taxon>
        <taxon>Nitrosomonadaceae</taxon>
        <taxon>Nitrosospira</taxon>
    </lineage>
</organism>
<proteinExistence type="predicted"/>
<dbReference type="Proteomes" id="UP000012179">
    <property type="component" value="Chromosome"/>
</dbReference>
<sequence>MEPEPRRVYAKAVKSISQKAPLLMPINRWKSDAIGITAYVFEESETTLRQSGLVPEWVGYPPECPGAGIAVPAHHSFPNYLKLLRLQSGRLRLVIDARAVLRGDTSYQRLLCNLLADTQLSLVKGEAV</sequence>
<name>A0A1W6SR90_9PROT</name>
<keyword evidence="2" id="KW-1185">Reference proteome</keyword>
<accession>A0A1W6SR90</accession>
<evidence type="ECO:0000313" key="1">
    <source>
        <dbReference type="EMBL" id="ARO88309.1"/>
    </source>
</evidence>
<dbReference type="KEGG" id="nlc:EBAPG3_011260"/>
<dbReference type="eggNOG" id="ENOG50315S5">
    <property type="taxonomic scope" value="Bacteria"/>
</dbReference>
<evidence type="ECO:0000313" key="2">
    <source>
        <dbReference type="Proteomes" id="UP000012179"/>
    </source>
</evidence>
<protein>
    <submittedName>
        <fullName evidence="1">Uncharacterized protein</fullName>
    </submittedName>
</protein>
<gene>
    <name evidence="1" type="ORF">EBAPG3_011260</name>
</gene>
<dbReference type="EMBL" id="CP021106">
    <property type="protein sequence ID" value="ARO88309.1"/>
    <property type="molecule type" value="Genomic_DNA"/>
</dbReference>
<reference evidence="1 2" key="1">
    <citation type="journal article" date="2015" name="Int. J. Syst. Evol. Microbiol.">
        <title>Nitrosospira lacus sp. nov., a psychrotolerant, ammonia-oxidizing bacterium from sandy lake sediment.</title>
        <authorList>
            <person name="Urakawa H."/>
            <person name="Garcia J.C."/>
            <person name="Nielsen J.L."/>
            <person name="Le V.Q."/>
            <person name="Kozlowski J.A."/>
            <person name="Stein L.Y."/>
            <person name="Lim C.K."/>
            <person name="Pommerening-Roser A."/>
            <person name="Martens-Habbena W."/>
            <person name="Stahl D.A."/>
            <person name="Klotz M.G."/>
        </authorList>
    </citation>
    <scope>NUCLEOTIDE SEQUENCE [LARGE SCALE GENOMIC DNA]</scope>
    <source>
        <strain evidence="1 2">APG3</strain>
    </source>
</reference>
<dbReference type="AlphaFoldDB" id="A0A1W6SR90"/>